<dbReference type="Proteomes" id="UP001608902">
    <property type="component" value="Unassembled WGS sequence"/>
</dbReference>
<dbReference type="EMBL" id="JBGFUD010008000">
    <property type="protein sequence ID" value="MFH4981846.1"/>
    <property type="molecule type" value="Genomic_DNA"/>
</dbReference>
<comment type="caution">
    <text evidence="1">The sequence shown here is derived from an EMBL/GenBank/DDBJ whole genome shotgun (WGS) entry which is preliminary data.</text>
</comment>
<evidence type="ECO:0000313" key="2">
    <source>
        <dbReference type="Proteomes" id="UP001608902"/>
    </source>
</evidence>
<sequence>MGVGDLYGLFACMVTSRSWKSVTEGVAKTTSNDNEREEIKAYAACLIPQISEALERMPRPMILILKTNDLLRSIEYRLGTQNRSDAFLQMARCCIRSMCQFTLKNTDSVFRILIIYFEMYFELAKLFIYENYLMLAHWNYVASS</sequence>
<protein>
    <submittedName>
        <fullName evidence="1">Uncharacterized protein</fullName>
    </submittedName>
</protein>
<keyword evidence="2" id="KW-1185">Reference proteome</keyword>
<organism evidence="1 2">
    <name type="scientific">Gnathostoma spinigerum</name>
    <dbReference type="NCBI Taxonomy" id="75299"/>
    <lineage>
        <taxon>Eukaryota</taxon>
        <taxon>Metazoa</taxon>
        <taxon>Ecdysozoa</taxon>
        <taxon>Nematoda</taxon>
        <taxon>Chromadorea</taxon>
        <taxon>Rhabditida</taxon>
        <taxon>Spirurina</taxon>
        <taxon>Gnathostomatomorpha</taxon>
        <taxon>Gnathostomatoidea</taxon>
        <taxon>Gnathostomatidae</taxon>
        <taxon>Gnathostoma</taxon>
    </lineage>
</organism>
<proteinExistence type="predicted"/>
<reference evidence="1 2" key="1">
    <citation type="submission" date="2024-08" db="EMBL/GenBank/DDBJ databases">
        <title>Gnathostoma spinigerum genome.</title>
        <authorList>
            <person name="Gonzalez-Bertolin B."/>
            <person name="Monzon S."/>
            <person name="Zaballos A."/>
            <person name="Jimenez P."/>
            <person name="Dekumyoy P."/>
            <person name="Varona S."/>
            <person name="Cuesta I."/>
            <person name="Sumanam S."/>
            <person name="Adisakwattana P."/>
            <person name="Gasser R.B."/>
            <person name="Hernandez-Gonzalez A."/>
            <person name="Young N.D."/>
            <person name="Perteguer M.J."/>
        </authorList>
    </citation>
    <scope>NUCLEOTIDE SEQUENCE [LARGE SCALE GENOMIC DNA]</scope>
    <source>
        <strain evidence="1">AL3</strain>
        <tissue evidence="1">Liver</tissue>
    </source>
</reference>
<dbReference type="AlphaFoldDB" id="A0ABD6EPT9"/>
<accession>A0ABD6EPT9</accession>
<name>A0ABD6EPT9_9BILA</name>
<evidence type="ECO:0000313" key="1">
    <source>
        <dbReference type="EMBL" id="MFH4981846.1"/>
    </source>
</evidence>
<gene>
    <name evidence="1" type="ORF">AB6A40_008555</name>
</gene>